<organism evidence="2 3">
    <name type="scientific">Actinomadura fibrosa</name>
    <dbReference type="NCBI Taxonomy" id="111802"/>
    <lineage>
        <taxon>Bacteria</taxon>
        <taxon>Bacillati</taxon>
        <taxon>Actinomycetota</taxon>
        <taxon>Actinomycetes</taxon>
        <taxon>Streptosporangiales</taxon>
        <taxon>Thermomonosporaceae</taxon>
        <taxon>Actinomadura</taxon>
    </lineage>
</organism>
<evidence type="ECO:0000259" key="1">
    <source>
        <dbReference type="Pfam" id="PF13452"/>
    </source>
</evidence>
<dbReference type="InterPro" id="IPR029069">
    <property type="entry name" value="HotDog_dom_sf"/>
</dbReference>
<keyword evidence="3" id="KW-1185">Reference proteome</keyword>
<dbReference type="InterPro" id="IPR039569">
    <property type="entry name" value="FAS1-like_DH_region"/>
</dbReference>
<dbReference type="SUPFAM" id="SSF54637">
    <property type="entry name" value="Thioesterase/thiol ester dehydrase-isomerase"/>
    <property type="match status" value="2"/>
</dbReference>
<dbReference type="Gene3D" id="3.10.129.10">
    <property type="entry name" value="Hotdog Thioesterase"/>
    <property type="match status" value="2"/>
</dbReference>
<reference evidence="3" key="1">
    <citation type="journal article" date="2019" name="Int. J. Syst. Evol. Microbiol.">
        <title>The Global Catalogue of Microorganisms (GCM) 10K type strain sequencing project: providing services to taxonomists for standard genome sequencing and annotation.</title>
        <authorList>
            <consortium name="The Broad Institute Genomics Platform"/>
            <consortium name="The Broad Institute Genome Sequencing Center for Infectious Disease"/>
            <person name="Wu L."/>
            <person name="Ma J."/>
        </authorList>
    </citation>
    <scope>NUCLEOTIDE SEQUENCE [LARGE SCALE GENOMIC DNA]</scope>
    <source>
        <strain evidence="3">JCM 9371</strain>
    </source>
</reference>
<dbReference type="Pfam" id="PF13452">
    <property type="entry name" value="FAS1_DH_region"/>
    <property type="match status" value="1"/>
</dbReference>
<dbReference type="PANTHER" id="PTHR28152">
    <property type="entry name" value="HYDROXYACYL-THIOESTER DEHYDRATASE TYPE 2, MITOCHONDRIAL"/>
    <property type="match status" value="1"/>
</dbReference>
<evidence type="ECO:0000313" key="3">
    <source>
        <dbReference type="Proteomes" id="UP001597063"/>
    </source>
</evidence>
<dbReference type="RefSeq" id="WP_131759156.1">
    <property type="nucleotide sequence ID" value="NZ_CAACUY010000069.1"/>
</dbReference>
<proteinExistence type="predicted"/>
<dbReference type="Proteomes" id="UP001597063">
    <property type="component" value="Unassembled WGS sequence"/>
</dbReference>
<dbReference type="PANTHER" id="PTHR28152:SF1">
    <property type="entry name" value="HYDROXYACYL-THIOESTER DEHYDRATASE TYPE 2, MITOCHONDRIAL"/>
    <property type="match status" value="1"/>
</dbReference>
<dbReference type="InterPro" id="IPR052741">
    <property type="entry name" value="Mitochondrial_HTD2"/>
</dbReference>
<accession>A0ABW2XPT5</accession>
<evidence type="ECO:0000313" key="2">
    <source>
        <dbReference type="EMBL" id="MFD0687383.1"/>
    </source>
</evidence>
<sequence>MIDVAGWAPGPRETTEVIDAAPSIALAGLLDVEPPGGELPPLWHWLHFLDRPAQRELGPDGHPRAGHFLPPIPGRRRMFAGGRFRSAAPIRIGDTITRRAELASTALKHGRSGEMLFVTVRHTFLRDGAEVAVEEQDLVYRSGDAAARPAEVSFEAPAADAPWTLAVTADPVLLFRFSALTYNAHRIHYDERYATEVEGHGGLVVHGPLLAILCLELPRRAGVKVAELSFRARRPVYAGQPFAVTGSPDGPLAVEAPGGVTAMTAAFRPQVAS</sequence>
<gene>
    <name evidence="2" type="ORF">ACFQZM_23005</name>
</gene>
<comment type="caution">
    <text evidence="2">The sequence shown here is derived from an EMBL/GenBank/DDBJ whole genome shotgun (WGS) entry which is preliminary data.</text>
</comment>
<dbReference type="EMBL" id="JBHTGP010000012">
    <property type="protein sequence ID" value="MFD0687383.1"/>
    <property type="molecule type" value="Genomic_DNA"/>
</dbReference>
<feature type="domain" description="FAS1-like dehydratase" evidence="1">
    <location>
        <begin position="69"/>
        <end position="132"/>
    </location>
</feature>
<name>A0ABW2XPT5_9ACTN</name>
<protein>
    <submittedName>
        <fullName evidence="2">MaoC family dehydratase N-terminal domain-containing protein</fullName>
    </submittedName>
</protein>